<dbReference type="eggNOG" id="KOG0998">
    <property type="taxonomic scope" value="Eukaryota"/>
</dbReference>
<dbReference type="InterPro" id="IPR000261">
    <property type="entry name" value="EH_dom"/>
</dbReference>
<dbReference type="SMART" id="SM00054">
    <property type="entry name" value="EFh"/>
    <property type="match status" value="1"/>
</dbReference>
<comment type="similarity">
    <text evidence="4">Belongs to the END3 family.</text>
</comment>
<dbReference type="PRINTS" id="PR01217">
    <property type="entry name" value="PRICHEXTENSN"/>
</dbReference>
<sequence>MSRTITAEEQQKYWAIFSGLNPTDGLLNGQQAGEVLSQSGLPETKLADIWDRSDIDQDGQLDFEEFCVAMRLIFDIMNGVYVDVPHVLPDFLVPGSKQHLITANSALQNGLDMERPEYDAQDDPSERGLKDNFDWYMSPSDKSSYESIYNANSDRRGGVKYDRLTELYSTLDVPEREIQKAWTLVNPKLQDAVGKDQILAFLHILNQRHQGVRIPRNVPASLRATFEKSAISYDTSKYDRSGKPKDESQSKGFGGTYMNKLGIRSSTASKPVTDNTADIKDADWETVRLKRELADLESQIAAAEGTTEKSSEASGGNLLVRRELEQLLEFKKADLSRLDQASTHPDQTSLKGIQSDIDLFKQQVDSLSDHLSERQKVLANLERISYNYNIVAQGTPFALTAQDHGVVVADQESGRCHFAKQGSISGLAHGEVAFNIGSGMQWSSAGRICSWPRAGGPVVPVDETPPENTFTGLGLTGLGLGVSIEIHGYIYYSCDDDLCAYPTGMSPPQHCTPTTLTTTPPSEGVDVPGNYAPLTPLFPPSGQPPIIPTGPPALQINPPTQHTTETPPVETPTGGDTPIPPPRREDDVPPPQHSYPAMPPAPAPPTAPPQTPSSDTPGQGSDFPPETTGGVPSCTSSTGQGGSSSCPTGPSPPVPTGSTPRGPSPPPPPQQQQSPPGWGQPPPVESTPPVSETPPTTFVTPGRNVSYHHRHNETGHYLPLLPKGVGATLRAAPYVSFAAACLSAALLF</sequence>
<dbReference type="PROSITE" id="PS00018">
    <property type="entry name" value="EF_HAND_1"/>
    <property type="match status" value="1"/>
</dbReference>
<evidence type="ECO:0000259" key="19">
    <source>
        <dbReference type="PROSITE" id="PS50222"/>
    </source>
</evidence>
<dbReference type="GO" id="GO:0003779">
    <property type="term" value="F:actin binding"/>
    <property type="evidence" value="ECO:0007669"/>
    <property type="project" value="UniProtKB-KW"/>
</dbReference>
<dbReference type="OrthoDB" id="1716625at2759"/>
<feature type="compositionally biased region" description="Low complexity" evidence="17">
    <location>
        <begin position="558"/>
        <end position="577"/>
    </location>
</feature>
<evidence type="ECO:0000256" key="13">
    <source>
        <dbReference type="ARBA" id="ARBA00023203"/>
    </source>
</evidence>
<dbReference type="InterPro" id="IPR002048">
    <property type="entry name" value="EF_hand_dom"/>
</dbReference>
<feature type="compositionally biased region" description="Basic and acidic residues" evidence="17">
    <location>
        <begin position="236"/>
        <end position="249"/>
    </location>
</feature>
<feature type="compositionally biased region" description="Low complexity" evidence="17">
    <location>
        <begin position="632"/>
        <end position="648"/>
    </location>
</feature>
<dbReference type="Gene3D" id="1.10.238.10">
    <property type="entry name" value="EF-hand"/>
    <property type="match status" value="2"/>
</dbReference>
<feature type="compositionally biased region" description="Pro residues" evidence="17">
    <location>
        <begin position="536"/>
        <end position="551"/>
    </location>
</feature>
<dbReference type="InterPro" id="IPR025604">
    <property type="entry name" value="End3"/>
</dbReference>
<feature type="coiled-coil region" evidence="16">
    <location>
        <begin position="279"/>
        <end position="341"/>
    </location>
</feature>
<evidence type="ECO:0000256" key="4">
    <source>
        <dbReference type="ARBA" id="ARBA00009909"/>
    </source>
</evidence>
<protein>
    <recommendedName>
        <fullName evidence="15">Endocytosis protein 3</fullName>
    </recommendedName>
</protein>
<comment type="caution">
    <text evidence="20">The sequence shown here is derived from an EMBL/GenBank/DDBJ whole genome shotgun (WGS) entry which is preliminary data.</text>
</comment>
<dbReference type="SUPFAM" id="SSF47473">
    <property type="entry name" value="EF-hand"/>
    <property type="match status" value="2"/>
</dbReference>
<keyword evidence="5" id="KW-1003">Cell membrane</keyword>
<accession>R4XG81</accession>
<dbReference type="AlphaFoldDB" id="R4XG81"/>
<evidence type="ECO:0000256" key="15">
    <source>
        <dbReference type="ARBA" id="ARBA00029684"/>
    </source>
</evidence>
<reference evidence="20 21" key="1">
    <citation type="journal article" date="2013" name="MBio">
        <title>Genome sequencing of the plant pathogen Taphrina deformans, the causal agent of peach leaf curl.</title>
        <authorList>
            <person name="Cisse O.H."/>
            <person name="Almeida J.M.G.C.F."/>
            <person name="Fonseca A."/>
            <person name="Kumar A.A."/>
            <person name="Salojaervi J."/>
            <person name="Overmyer K."/>
            <person name="Hauser P.M."/>
            <person name="Pagni M."/>
        </authorList>
    </citation>
    <scope>NUCLEOTIDE SEQUENCE [LARGE SCALE GENOMIC DNA]</scope>
    <source>
        <strain evidence="21">PYCC 5710 / ATCC 11124 / CBS 356.35 / IMI 108563 / JCM 9778 / NBRC 8474</strain>
    </source>
</reference>
<keyword evidence="21" id="KW-1185">Reference proteome</keyword>
<dbReference type="PROSITE" id="PS50031">
    <property type="entry name" value="EH"/>
    <property type="match status" value="2"/>
</dbReference>
<dbReference type="GO" id="GO:0010008">
    <property type="term" value="C:endosome membrane"/>
    <property type="evidence" value="ECO:0007669"/>
    <property type="project" value="UniProtKB-SubCell"/>
</dbReference>
<dbReference type="PROSITE" id="PS50222">
    <property type="entry name" value="EF_HAND_2"/>
    <property type="match status" value="1"/>
</dbReference>
<evidence type="ECO:0000256" key="14">
    <source>
        <dbReference type="ARBA" id="ARBA00023212"/>
    </source>
</evidence>
<dbReference type="Pfam" id="PF12761">
    <property type="entry name" value="End3"/>
    <property type="match status" value="1"/>
</dbReference>
<gene>
    <name evidence="20" type="ORF">TAPDE_003736</name>
</gene>
<dbReference type="GO" id="GO:0007015">
    <property type="term" value="P:actin filament organization"/>
    <property type="evidence" value="ECO:0007669"/>
    <property type="project" value="InterPro"/>
</dbReference>
<dbReference type="SMART" id="SM00027">
    <property type="entry name" value="EH"/>
    <property type="match status" value="2"/>
</dbReference>
<keyword evidence="14" id="KW-0206">Cytoskeleton</keyword>
<evidence type="ECO:0000256" key="10">
    <source>
        <dbReference type="ARBA" id="ARBA00022837"/>
    </source>
</evidence>
<evidence type="ECO:0000256" key="12">
    <source>
        <dbReference type="ARBA" id="ARBA00023136"/>
    </source>
</evidence>
<dbReference type="GO" id="GO:0005509">
    <property type="term" value="F:calcium ion binding"/>
    <property type="evidence" value="ECO:0007669"/>
    <property type="project" value="InterPro"/>
</dbReference>
<evidence type="ECO:0000259" key="18">
    <source>
        <dbReference type="PROSITE" id="PS50031"/>
    </source>
</evidence>
<evidence type="ECO:0000256" key="8">
    <source>
        <dbReference type="ARBA" id="ARBA00022737"/>
    </source>
</evidence>
<dbReference type="InterPro" id="IPR011992">
    <property type="entry name" value="EF-hand-dom_pair"/>
</dbReference>
<keyword evidence="10" id="KW-0106">Calcium</keyword>
<dbReference type="STRING" id="1097556.R4XG81"/>
<organism evidence="20 21">
    <name type="scientific">Taphrina deformans (strain PYCC 5710 / ATCC 11124 / CBS 356.35 / IMI 108563 / JCM 9778 / NBRC 8474)</name>
    <name type="common">Peach leaf curl fungus</name>
    <name type="synonym">Lalaria deformans</name>
    <dbReference type="NCBI Taxonomy" id="1097556"/>
    <lineage>
        <taxon>Eukaryota</taxon>
        <taxon>Fungi</taxon>
        <taxon>Dikarya</taxon>
        <taxon>Ascomycota</taxon>
        <taxon>Taphrinomycotina</taxon>
        <taxon>Taphrinomycetes</taxon>
        <taxon>Taphrinales</taxon>
        <taxon>Taphrinaceae</taxon>
        <taxon>Taphrina</taxon>
    </lineage>
</organism>
<feature type="domain" description="EF-hand" evidence="19">
    <location>
        <begin position="41"/>
        <end position="76"/>
    </location>
</feature>
<evidence type="ECO:0000256" key="3">
    <source>
        <dbReference type="ARBA" id="ARBA00004413"/>
    </source>
</evidence>
<name>R4XG81_TAPDE</name>
<feature type="region of interest" description="Disordered" evidence="17">
    <location>
        <begin position="512"/>
        <end position="701"/>
    </location>
</feature>
<keyword evidence="8" id="KW-0677">Repeat</keyword>
<evidence type="ECO:0000313" key="20">
    <source>
        <dbReference type="EMBL" id="CCG83504.1"/>
    </source>
</evidence>
<dbReference type="InterPro" id="IPR018247">
    <property type="entry name" value="EF_Hand_1_Ca_BS"/>
</dbReference>
<evidence type="ECO:0000256" key="17">
    <source>
        <dbReference type="SAM" id="MobiDB-lite"/>
    </source>
</evidence>
<dbReference type="EMBL" id="CAHR02000154">
    <property type="protein sequence ID" value="CCG83504.1"/>
    <property type="molecule type" value="Genomic_DNA"/>
</dbReference>
<keyword evidence="9" id="KW-0967">Endosome</keyword>
<evidence type="ECO:0000256" key="7">
    <source>
        <dbReference type="ARBA" id="ARBA00022583"/>
    </source>
</evidence>
<evidence type="ECO:0000256" key="1">
    <source>
        <dbReference type="ARBA" id="ARBA00004125"/>
    </source>
</evidence>
<keyword evidence="12" id="KW-0472">Membrane</keyword>
<dbReference type="GO" id="GO:0005886">
    <property type="term" value="C:plasma membrane"/>
    <property type="evidence" value="ECO:0007669"/>
    <property type="project" value="UniProtKB-SubCell"/>
</dbReference>
<feature type="compositionally biased region" description="Pro residues" evidence="17">
    <location>
        <begin position="589"/>
        <end position="611"/>
    </location>
</feature>
<keyword evidence="11 16" id="KW-0175">Coiled coil</keyword>
<feature type="compositionally biased region" description="Low complexity" evidence="17">
    <location>
        <begin position="512"/>
        <end position="521"/>
    </location>
</feature>
<dbReference type="CDD" id="cd00052">
    <property type="entry name" value="EH"/>
    <property type="match status" value="1"/>
</dbReference>
<dbReference type="Pfam" id="PF12763">
    <property type="entry name" value="EH"/>
    <property type="match status" value="1"/>
</dbReference>
<dbReference type="VEuPathDB" id="FungiDB:TAPDE_003736"/>
<proteinExistence type="inferred from homology"/>
<evidence type="ECO:0000256" key="6">
    <source>
        <dbReference type="ARBA" id="ARBA00022490"/>
    </source>
</evidence>
<evidence type="ECO:0000256" key="11">
    <source>
        <dbReference type="ARBA" id="ARBA00023054"/>
    </source>
</evidence>
<keyword evidence="6" id="KW-0963">Cytoplasm</keyword>
<dbReference type="PANTHER" id="PTHR11216">
    <property type="entry name" value="EH DOMAIN"/>
    <property type="match status" value="1"/>
</dbReference>
<evidence type="ECO:0000256" key="2">
    <source>
        <dbReference type="ARBA" id="ARBA00004134"/>
    </source>
</evidence>
<evidence type="ECO:0000256" key="9">
    <source>
        <dbReference type="ARBA" id="ARBA00022753"/>
    </source>
</evidence>
<feature type="compositionally biased region" description="Low complexity" evidence="17">
    <location>
        <begin position="687"/>
        <end position="701"/>
    </location>
</feature>
<evidence type="ECO:0000313" key="21">
    <source>
        <dbReference type="Proteomes" id="UP000013776"/>
    </source>
</evidence>
<feature type="domain" description="EH" evidence="18">
    <location>
        <begin position="141"/>
        <end position="229"/>
    </location>
</feature>
<dbReference type="GO" id="GO:0016197">
    <property type="term" value="P:endosomal transport"/>
    <property type="evidence" value="ECO:0007669"/>
    <property type="project" value="TreeGrafter"/>
</dbReference>
<dbReference type="GO" id="GO:0030479">
    <property type="term" value="C:actin cortical patch"/>
    <property type="evidence" value="ECO:0007669"/>
    <property type="project" value="UniProtKB-SubCell"/>
</dbReference>
<keyword evidence="13" id="KW-0009">Actin-binding</keyword>
<comment type="subcellular location">
    <subcellularLocation>
        <location evidence="3">Cell membrane</location>
        <topology evidence="3">Peripheral membrane protein</topology>
        <orientation evidence="3">Cytoplasmic side</orientation>
    </subcellularLocation>
    <subcellularLocation>
        <location evidence="2">Cytoplasm</location>
        <location evidence="2">Cytoskeleton</location>
        <location evidence="2">Actin patch</location>
    </subcellularLocation>
    <subcellularLocation>
        <location evidence="1">Endosome membrane</location>
        <topology evidence="1">Peripheral membrane protein</topology>
        <orientation evidence="1">Cytoplasmic side</orientation>
    </subcellularLocation>
</comment>
<dbReference type="Proteomes" id="UP000013776">
    <property type="component" value="Unassembled WGS sequence"/>
</dbReference>
<feature type="domain" description="EH" evidence="18">
    <location>
        <begin position="9"/>
        <end position="99"/>
    </location>
</feature>
<feature type="region of interest" description="Disordered" evidence="17">
    <location>
        <begin position="236"/>
        <end position="257"/>
    </location>
</feature>
<evidence type="ECO:0000256" key="16">
    <source>
        <dbReference type="SAM" id="Coils"/>
    </source>
</evidence>
<dbReference type="GO" id="GO:0006897">
    <property type="term" value="P:endocytosis"/>
    <property type="evidence" value="ECO:0007669"/>
    <property type="project" value="UniProtKB-KW"/>
</dbReference>
<evidence type="ECO:0000256" key="5">
    <source>
        <dbReference type="ARBA" id="ARBA00022475"/>
    </source>
</evidence>
<keyword evidence="7" id="KW-0254">Endocytosis</keyword>